<evidence type="ECO:0000313" key="2">
    <source>
        <dbReference type="Proteomes" id="UP001164539"/>
    </source>
</evidence>
<reference evidence="1 2" key="1">
    <citation type="journal article" date="2023" name="Science">
        <title>Complex scaffold remodeling in plant triterpene biosynthesis.</title>
        <authorList>
            <person name="De La Pena R."/>
            <person name="Hodgson H."/>
            <person name="Liu J.C."/>
            <person name="Stephenson M.J."/>
            <person name="Martin A.C."/>
            <person name="Owen C."/>
            <person name="Harkess A."/>
            <person name="Leebens-Mack J."/>
            <person name="Jimenez L.E."/>
            <person name="Osbourn A."/>
            <person name="Sattely E.S."/>
        </authorList>
    </citation>
    <scope>NUCLEOTIDE SEQUENCE [LARGE SCALE GENOMIC DNA]</scope>
    <source>
        <strain evidence="2">cv. JPN11</strain>
        <tissue evidence="1">Leaf</tissue>
    </source>
</reference>
<organism evidence="1 2">
    <name type="scientific">Melia azedarach</name>
    <name type="common">Chinaberry tree</name>
    <dbReference type="NCBI Taxonomy" id="155640"/>
    <lineage>
        <taxon>Eukaryota</taxon>
        <taxon>Viridiplantae</taxon>
        <taxon>Streptophyta</taxon>
        <taxon>Embryophyta</taxon>
        <taxon>Tracheophyta</taxon>
        <taxon>Spermatophyta</taxon>
        <taxon>Magnoliopsida</taxon>
        <taxon>eudicotyledons</taxon>
        <taxon>Gunneridae</taxon>
        <taxon>Pentapetalae</taxon>
        <taxon>rosids</taxon>
        <taxon>malvids</taxon>
        <taxon>Sapindales</taxon>
        <taxon>Meliaceae</taxon>
        <taxon>Melia</taxon>
    </lineage>
</organism>
<dbReference type="Proteomes" id="UP001164539">
    <property type="component" value="Chromosome 14"/>
</dbReference>
<comment type="caution">
    <text evidence="1">The sequence shown here is derived from an EMBL/GenBank/DDBJ whole genome shotgun (WGS) entry which is preliminary data.</text>
</comment>
<accession>A0ACC1WSC1</accession>
<dbReference type="EMBL" id="CM051407">
    <property type="protein sequence ID" value="KAJ4702111.1"/>
    <property type="molecule type" value="Genomic_DNA"/>
</dbReference>
<evidence type="ECO:0000313" key="1">
    <source>
        <dbReference type="EMBL" id="KAJ4702111.1"/>
    </source>
</evidence>
<sequence>MSITATAISPAFGSFSFSRSTKGGPRFRMAVRSNVVPVAPILTKLQRDCATPLPVLRHVADAMTADMRAGLAVDGGSDLKMILSYVDSLPTGNERGLFYALDLGGTNFRVLRVQLGGKEERVQATEFEQVSIPQELMFGTSEELFDFIASGLEIFAQKEGGKFHLPHGRQREIGFTFSFPVKQTSIDSGILIKWTKGFAVSGTAGRDVVACLNEAMERRGLDMRVSALVNDAVGTLAGARYWDDDVMVAVILGTGTNACYVERMDAIPKLQGSKSPSGRTIINTEWGAFSKGLPLTKFDRDMDAASINPGEQIFEKTISGMYLGEIVRRVLVNMVEDGALFGKSVPDKLSTPFLLRTPNICAMQQDNSEDLQDVGSILYDLAGVESNFNARKVVVEVCDTIVRRGGRLAGAGIVGILQKMEEDSKGIIFGKRTVVAMDGGLYENYSQCRRYLQEAVTELLGTEISKNVVIEHTKDGSGIGAALLASANSKYDHDY</sequence>
<name>A0ACC1WSC1_MELAZ</name>
<gene>
    <name evidence="1" type="ORF">OWV82_025241</name>
</gene>
<proteinExistence type="predicted"/>
<protein>
    <submittedName>
        <fullName evidence="1">Phosphotransferase</fullName>
    </submittedName>
</protein>
<keyword evidence="2" id="KW-1185">Reference proteome</keyword>